<evidence type="ECO:0000259" key="14">
    <source>
        <dbReference type="Pfam" id="PF07715"/>
    </source>
</evidence>
<keyword evidence="3 11" id="KW-1134">Transmembrane beta strand</keyword>
<keyword evidence="2 11" id="KW-0813">Transport</keyword>
<dbReference type="PROSITE" id="PS52016">
    <property type="entry name" value="TONB_DEPENDENT_REC_3"/>
    <property type="match status" value="1"/>
</dbReference>
<dbReference type="Gene3D" id="2.40.170.20">
    <property type="entry name" value="TonB-dependent receptor, beta-barrel domain"/>
    <property type="match status" value="1"/>
</dbReference>
<dbReference type="EMBL" id="NISJ01000007">
    <property type="protein sequence ID" value="OWQ95376.1"/>
    <property type="molecule type" value="Genomic_DNA"/>
</dbReference>
<dbReference type="CDD" id="cd01347">
    <property type="entry name" value="ligand_gated_channel"/>
    <property type="match status" value="1"/>
</dbReference>
<comment type="subcellular location">
    <subcellularLocation>
        <location evidence="1 11">Cell outer membrane</location>
        <topology evidence="1 11">Multi-pass membrane protein</topology>
    </subcellularLocation>
</comment>
<keyword evidence="6" id="KW-0408">Iron</keyword>
<dbReference type="PANTHER" id="PTHR32552:SF81">
    <property type="entry name" value="TONB-DEPENDENT OUTER MEMBRANE RECEPTOR"/>
    <property type="match status" value="1"/>
</dbReference>
<keyword evidence="7" id="KW-0406">Ion transport</keyword>
<keyword evidence="4" id="KW-0410">Iron transport</keyword>
<evidence type="ECO:0000256" key="11">
    <source>
        <dbReference type="PROSITE-ProRule" id="PRU01360"/>
    </source>
</evidence>
<proteinExistence type="inferred from homology"/>
<evidence type="ECO:0000256" key="7">
    <source>
        <dbReference type="ARBA" id="ARBA00023065"/>
    </source>
</evidence>
<dbReference type="PANTHER" id="PTHR32552">
    <property type="entry name" value="FERRICHROME IRON RECEPTOR-RELATED"/>
    <property type="match status" value="1"/>
</dbReference>
<evidence type="ECO:0000256" key="8">
    <source>
        <dbReference type="ARBA" id="ARBA00023077"/>
    </source>
</evidence>
<feature type="domain" description="TonB-dependent receptor plug" evidence="14">
    <location>
        <begin position="133"/>
        <end position="240"/>
    </location>
</feature>
<dbReference type="InterPro" id="IPR000531">
    <property type="entry name" value="Beta-barrel_TonB"/>
</dbReference>
<keyword evidence="16" id="KW-1185">Reference proteome</keyword>
<dbReference type="AlphaFoldDB" id="A0A246JRA2"/>
<evidence type="ECO:0000256" key="2">
    <source>
        <dbReference type="ARBA" id="ARBA00022448"/>
    </source>
</evidence>
<protein>
    <submittedName>
        <fullName evidence="15">TonB-dependent receptor</fullName>
    </submittedName>
</protein>
<dbReference type="InterPro" id="IPR036942">
    <property type="entry name" value="Beta-barrel_TonB_sf"/>
</dbReference>
<evidence type="ECO:0000256" key="1">
    <source>
        <dbReference type="ARBA" id="ARBA00004571"/>
    </source>
</evidence>
<accession>A0A246JRA2</accession>
<evidence type="ECO:0000256" key="4">
    <source>
        <dbReference type="ARBA" id="ARBA00022496"/>
    </source>
</evidence>
<comment type="similarity">
    <text evidence="11 12">Belongs to the TonB-dependent receptor family.</text>
</comment>
<dbReference type="InterPro" id="IPR039426">
    <property type="entry name" value="TonB-dep_rcpt-like"/>
</dbReference>
<dbReference type="Pfam" id="PF00593">
    <property type="entry name" value="TonB_dep_Rec_b-barrel"/>
    <property type="match status" value="1"/>
</dbReference>
<sequence>MSIARRCNMSNNDFYRNNETSVIQRGGRRRRPASMALGAYISIYERVHILTQKPSVLSKGQIGRERARYMGGKTMIDYRDRSNFRARLAAGAMLVLALPAAAAAQDAPAQRQDVGDSGAGDIVVTAQKREQRLQDVGLSVAAFGSETLANAGVNSITDLAKIVPGLDVTPSPSGTPVYTLRGVGFFESTLSAAPDVALYLDQVPLAIPAFGALTAFDVERIEVLKGPQGTLFGTNATGGAINLIAAKPTNDLQAGVELGYGRFNMVRVGAYVSGPISDTLKGRIAVKLSRGDDWQYSYTRGDKLGKTDEVAGRLILDWQPSDTVNLLFNANGWLNRSDPQAPQLARQTTPADLQAPVGSVTFGQVVPPDFPLLLIPAAPANNRAANWSPDYRPYRDDRFYQTSLTANIDVSDTITLTSLTGYSDLRQRKASSYSGTDLAAFDQAANPAKANDFSQEMRLASTEPSAQLRWMIGGNYQRTFSYERIDAIYPFASTGFRDGFTANTLDTRQLFEQWAAFGNLEYDLTDRLTLKAGIRYTDSSRTTAGRVYDTPGYVEPIPGSLGLTQFFNVLIPLAYVPLFCPTATFTPVVPGESVSLDPDTCVSGVYNAKLKEDNVPWSVGVDFKPNDDLLFYANMSRGFKGGAFPLVNAASQAQFYPVPQEKLTAYEVGFKSSFDGSRIVLNGAAFYYDYANKQTRGKTVDPLFGALEQLVSIPKSRIFGAEFDLTAEPARGLTLRLAGTYLNTRIKDFNGVVGAQNSGGLLFPVFASFEGADLPFAPKFAASASIDYAFPVSGSLDAFFGAGVRSQTKSYGSPQLGGQDKLDATIKGYTTLDLRAGLTSPDAGWKLMLWGKNVTDTHYWTNSLRAFDTIVRYTGRPAEYGVTFSYDF</sequence>
<keyword evidence="15" id="KW-0675">Receptor</keyword>
<keyword evidence="9 11" id="KW-0472">Membrane</keyword>
<evidence type="ECO:0000313" key="15">
    <source>
        <dbReference type="EMBL" id="OWQ95376.1"/>
    </source>
</evidence>
<evidence type="ECO:0000256" key="6">
    <source>
        <dbReference type="ARBA" id="ARBA00023004"/>
    </source>
</evidence>
<evidence type="ECO:0000256" key="10">
    <source>
        <dbReference type="ARBA" id="ARBA00023237"/>
    </source>
</evidence>
<dbReference type="Proteomes" id="UP000197097">
    <property type="component" value="Unassembled WGS sequence"/>
</dbReference>
<reference evidence="15 16" key="1">
    <citation type="journal article" date="2002" name="Int. J. Syst. Evol. Microbiol.">
        <title>Sphingopyxis witflariensis sp. nov., isolated from activated sludge.</title>
        <authorList>
            <person name="Kampfer P."/>
            <person name="Witzenberger R."/>
            <person name="Denner E.B."/>
            <person name="Busse H.J."/>
            <person name="Neef A."/>
        </authorList>
    </citation>
    <scope>NUCLEOTIDE SEQUENCE [LARGE SCALE GENOMIC DNA]</scope>
    <source>
        <strain evidence="15 16">DSM 14551</strain>
    </source>
</reference>
<gene>
    <name evidence="15" type="ORF">CDQ91_13930</name>
</gene>
<dbReference type="SUPFAM" id="SSF56935">
    <property type="entry name" value="Porins"/>
    <property type="match status" value="1"/>
</dbReference>
<dbReference type="InterPro" id="IPR012910">
    <property type="entry name" value="Plug_dom"/>
</dbReference>
<evidence type="ECO:0000256" key="9">
    <source>
        <dbReference type="ARBA" id="ARBA00023136"/>
    </source>
</evidence>
<dbReference type="GO" id="GO:0009279">
    <property type="term" value="C:cell outer membrane"/>
    <property type="evidence" value="ECO:0007669"/>
    <property type="project" value="UniProtKB-SubCell"/>
</dbReference>
<keyword evidence="5 11" id="KW-0812">Transmembrane</keyword>
<evidence type="ECO:0000259" key="13">
    <source>
        <dbReference type="Pfam" id="PF00593"/>
    </source>
</evidence>
<evidence type="ECO:0000313" key="16">
    <source>
        <dbReference type="Proteomes" id="UP000197097"/>
    </source>
</evidence>
<evidence type="ECO:0000256" key="3">
    <source>
        <dbReference type="ARBA" id="ARBA00022452"/>
    </source>
</evidence>
<feature type="domain" description="TonB-dependent receptor-like beta-barrel" evidence="13">
    <location>
        <begin position="351"/>
        <end position="854"/>
    </location>
</feature>
<organism evidence="15 16">
    <name type="scientific">Sphingopyxis witflariensis</name>
    <dbReference type="NCBI Taxonomy" id="173675"/>
    <lineage>
        <taxon>Bacteria</taxon>
        <taxon>Pseudomonadati</taxon>
        <taxon>Pseudomonadota</taxon>
        <taxon>Alphaproteobacteria</taxon>
        <taxon>Sphingomonadales</taxon>
        <taxon>Sphingomonadaceae</taxon>
        <taxon>Sphingopyxis</taxon>
    </lineage>
</organism>
<name>A0A246JRA2_9SPHN</name>
<keyword evidence="8 12" id="KW-0798">TonB box</keyword>
<keyword evidence="10 11" id="KW-0998">Cell outer membrane</keyword>
<comment type="caution">
    <text evidence="15">The sequence shown here is derived from an EMBL/GenBank/DDBJ whole genome shotgun (WGS) entry which is preliminary data.</text>
</comment>
<dbReference type="GO" id="GO:0006826">
    <property type="term" value="P:iron ion transport"/>
    <property type="evidence" value="ECO:0007669"/>
    <property type="project" value="UniProtKB-KW"/>
</dbReference>
<dbReference type="Pfam" id="PF07715">
    <property type="entry name" value="Plug"/>
    <property type="match status" value="1"/>
</dbReference>
<evidence type="ECO:0000256" key="5">
    <source>
        <dbReference type="ARBA" id="ARBA00022692"/>
    </source>
</evidence>
<evidence type="ECO:0000256" key="12">
    <source>
        <dbReference type="RuleBase" id="RU003357"/>
    </source>
</evidence>